<feature type="compositionally biased region" description="Basic and acidic residues" evidence="1">
    <location>
        <begin position="340"/>
        <end position="353"/>
    </location>
</feature>
<dbReference type="Proteomes" id="UP000030746">
    <property type="component" value="Unassembled WGS sequence"/>
</dbReference>
<proteinExistence type="predicted"/>
<evidence type="ECO:0000256" key="1">
    <source>
        <dbReference type="SAM" id="MobiDB-lite"/>
    </source>
</evidence>
<reference evidence="2 3" key="1">
    <citation type="journal article" date="2013" name="Nature">
        <title>Insights into bilaterian evolution from three spiralian genomes.</title>
        <authorList>
            <person name="Simakov O."/>
            <person name="Marletaz F."/>
            <person name="Cho S.J."/>
            <person name="Edsinger-Gonzales E."/>
            <person name="Havlak P."/>
            <person name="Hellsten U."/>
            <person name="Kuo D.H."/>
            <person name="Larsson T."/>
            <person name="Lv J."/>
            <person name="Arendt D."/>
            <person name="Savage R."/>
            <person name="Osoegawa K."/>
            <person name="de Jong P."/>
            <person name="Grimwood J."/>
            <person name="Chapman J.A."/>
            <person name="Shapiro H."/>
            <person name="Aerts A."/>
            <person name="Otillar R.P."/>
            <person name="Terry A.Y."/>
            <person name="Boore J.L."/>
            <person name="Grigoriev I.V."/>
            <person name="Lindberg D.R."/>
            <person name="Seaver E.C."/>
            <person name="Weisblat D.A."/>
            <person name="Putnam N.H."/>
            <person name="Rokhsar D.S."/>
        </authorList>
    </citation>
    <scope>NUCLEOTIDE SEQUENCE [LARGE SCALE GENOMIC DNA]</scope>
</reference>
<dbReference type="EMBL" id="KB201205">
    <property type="protein sequence ID" value="ESO98718.1"/>
    <property type="molecule type" value="Genomic_DNA"/>
</dbReference>
<feature type="region of interest" description="Disordered" evidence="1">
    <location>
        <begin position="313"/>
        <end position="373"/>
    </location>
</feature>
<feature type="compositionally biased region" description="Polar residues" evidence="1">
    <location>
        <begin position="394"/>
        <end position="405"/>
    </location>
</feature>
<dbReference type="PANTHER" id="PTHR39369">
    <property type="entry name" value="LIN-24 (TWENTY-FOUR) LIKE"/>
    <property type="match status" value="1"/>
</dbReference>
<evidence type="ECO:0000313" key="3">
    <source>
        <dbReference type="Proteomes" id="UP000030746"/>
    </source>
</evidence>
<organism evidence="2 3">
    <name type="scientific">Lottia gigantea</name>
    <name type="common">Giant owl limpet</name>
    <dbReference type="NCBI Taxonomy" id="225164"/>
    <lineage>
        <taxon>Eukaryota</taxon>
        <taxon>Metazoa</taxon>
        <taxon>Spiralia</taxon>
        <taxon>Lophotrochozoa</taxon>
        <taxon>Mollusca</taxon>
        <taxon>Gastropoda</taxon>
        <taxon>Patellogastropoda</taxon>
        <taxon>Lottioidea</taxon>
        <taxon>Lottiidae</taxon>
        <taxon>Lottia</taxon>
    </lineage>
</organism>
<dbReference type="AlphaFoldDB" id="V4A476"/>
<evidence type="ECO:0000313" key="2">
    <source>
        <dbReference type="EMBL" id="ESO98718.1"/>
    </source>
</evidence>
<feature type="region of interest" description="Disordered" evidence="1">
    <location>
        <begin position="387"/>
        <end position="455"/>
    </location>
</feature>
<dbReference type="CTD" id="20237828"/>
<dbReference type="HOGENOM" id="CLU_601713_0_0_1"/>
<dbReference type="Gene3D" id="2.170.15.10">
    <property type="entry name" value="Proaerolysin, chain A, domain 3"/>
    <property type="match status" value="1"/>
</dbReference>
<dbReference type="GeneID" id="20237828"/>
<name>V4A476_LOTGI</name>
<keyword evidence="3" id="KW-1185">Reference proteome</keyword>
<protein>
    <submittedName>
        <fullName evidence="2">Uncharacterized protein</fullName>
    </submittedName>
</protein>
<dbReference type="PANTHER" id="PTHR39369:SF6">
    <property type="entry name" value="LIN-24 (TWENTY-FOUR) LIKE"/>
    <property type="match status" value="1"/>
</dbReference>
<sequence length="455" mass="51229">MRLAMLCLCGASPTEESTFIDVKRVIEEYAWNEFKSSMGAVSKTFLRRRDFIIEVPLNYYHTEDIEQRFVQRQLKPASSRNISQKQENVSELKTEFRNNTDTNQTYKFRFERTRKAAVNVTFQKGFTLDGKAHLTLKLPKDKVDSKAGEGLNMSLQVTKAEGESFEDTLVLEATSDIAVEKKHTYITGVSLKQIEIAYDFTVETILRMPSHRAPVTIKRRRGGDVVASFYINNLRDVFEEYCPPAEIVEETCSDSKYKQYAVKFYTSGIIEGAQLSNQKIILESKKIDSEDRSTNTMDVPQIVVRPSDLGEISAASTSDQSEKQPLLPPPPPQKPTTSTEKLRDPQSASERRSSFKRFNQFGENYTSLTSGSPETKIMQIPMIPAIAKTPPTPRSASPTVPSSILTDPHRKERVLAPRRVGVRAKSPHRLPNPGSFQGTSLHPTARPKLSKMTSV</sequence>
<dbReference type="KEGG" id="lgi:LOTGIDRAFT_158666"/>
<dbReference type="CDD" id="cd20237">
    <property type="entry name" value="PFM_LIN24-like"/>
    <property type="match status" value="1"/>
</dbReference>
<gene>
    <name evidence="2" type="ORF">LOTGIDRAFT_158666</name>
</gene>
<feature type="compositionally biased region" description="Polar residues" evidence="1">
    <location>
        <begin position="361"/>
        <end position="373"/>
    </location>
</feature>
<dbReference type="RefSeq" id="XP_009050362.1">
    <property type="nucleotide sequence ID" value="XM_009052114.1"/>
</dbReference>
<dbReference type="OrthoDB" id="9977517at2759"/>
<dbReference type="OMA" id="YEANCDI"/>
<accession>V4A476</accession>